<dbReference type="OrthoDB" id="7842371at2"/>
<accession>N9R465</accession>
<evidence type="ECO:0000313" key="1">
    <source>
        <dbReference type="EMBL" id="ENX33937.1"/>
    </source>
</evidence>
<dbReference type="PATRIC" id="fig|1217695.3.peg.2530"/>
<dbReference type="AlphaFoldDB" id="N9R465"/>
<sequence>MLGKDSSIGGGISCDGALNITDQIDISGEWLLEIDGVQVVSIPASIENIIEYLNQSGFEVEVSSPIVCDGAPNNVYLYAFNRVGAVINPDDRYLKIDGQDFKSTNGTPPWLSVDAAPTPAIPEGYELLDGSILSNHDTQPHRVEFISETDDVIVLLINNPSIVDFEQSKHYGACLGAPLS</sequence>
<proteinExistence type="predicted"/>
<dbReference type="Proteomes" id="UP000013009">
    <property type="component" value="Unassembled WGS sequence"/>
</dbReference>
<organism evidence="1 2">
    <name type="scientific">Acinetobacter colistiniresistens</name>
    <dbReference type="NCBI Taxonomy" id="280145"/>
    <lineage>
        <taxon>Bacteria</taxon>
        <taxon>Pseudomonadati</taxon>
        <taxon>Pseudomonadota</taxon>
        <taxon>Gammaproteobacteria</taxon>
        <taxon>Moraxellales</taxon>
        <taxon>Moraxellaceae</taxon>
        <taxon>Acinetobacter</taxon>
    </lineage>
</organism>
<comment type="caution">
    <text evidence="1">The sequence shown here is derived from an EMBL/GenBank/DDBJ whole genome shotgun (WGS) entry which is preliminary data.</text>
</comment>
<name>N9R465_9GAMM</name>
<gene>
    <name evidence="1" type="ORF">F889_02601</name>
</gene>
<protein>
    <submittedName>
        <fullName evidence="1">Uncharacterized protein</fullName>
    </submittedName>
</protein>
<keyword evidence="2" id="KW-1185">Reference proteome</keyword>
<evidence type="ECO:0000313" key="2">
    <source>
        <dbReference type="Proteomes" id="UP000013009"/>
    </source>
</evidence>
<dbReference type="EMBL" id="APRZ01000017">
    <property type="protein sequence ID" value="ENX33937.1"/>
    <property type="molecule type" value="Genomic_DNA"/>
</dbReference>
<dbReference type="RefSeq" id="WP_005274893.1">
    <property type="nucleotide sequence ID" value="NZ_KB850195.1"/>
</dbReference>
<dbReference type="HOGENOM" id="CLU_1493121_0_0_6"/>
<reference evidence="1 2" key="1">
    <citation type="submission" date="2013-02" db="EMBL/GenBank/DDBJ databases">
        <title>The Genome Sequence of Acinetobacter sp. NIPH 1859.</title>
        <authorList>
            <consortium name="The Broad Institute Genome Sequencing Platform"/>
            <consortium name="The Broad Institute Genome Sequencing Center for Infectious Disease"/>
            <person name="Cerqueira G."/>
            <person name="Feldgarden M."/>
            <person name="Courvalin P."/>
            <person name="Perichon B."/>
            <person name="Grillot-Courvalin C."/>
            <person name="Clermont D."/>
            <person name="Rocha E."/>
            <person name="Yoon E.-J."/>
            <person name="Nemec A."/>
            <person name="Walker B."/>
            <person name="Young S.K."/>
            <person name="Zeng Q."/>
            <person name="Gargeya S."/>
            <person name="Fitzgerald M."/>
            <person name="Haas B."/>
            <person name="Abouelleil A."/>
            <person name="Alvarado L."/>
            <person name="Arachchi H.M."/>
            <person name="Berlin A.M."/>
            <person name="Chapman S.B."/>
            <person name="Dewar J."/>
            <person name="Goldberg J."/>
            <person name="Griggs A."/>
            <person name="Gujja S."/>
            <person name="Hansen M."/>
            <person name="Howarth C."/>
            <person name="Imamovic A."/>
            <person name="Larimer J."/>
            <person name="McCowan C."/>
            <person name="Murphy C."/>
            <person name="Neiman D."/>
            <person name="Pearson M."/>
            <person name="Priest M."/>
            <person name="Roberts A."/>
            <person name="Saif S."/>
            <person name="Shea T."/>
            <person name="Sisk P."/>
            <person name="Sykes S."/>
            <person name="Wortman J."/>
            <person name="Nusbaum C."/>
            <person name="Birren B."/>
        </authorList>
    </citation>
    <scope>NUCLEOTIDE SEQUENCE [LARGE SCALE GENOMIC DNA]</scope>
    <source>
        <strain evidence="1 2">NIPH 1859</strain>
    </source>
</reference>